<sequence>MPYEEFWTPPPVALVHHGVIVYHTYRHDIATDIINSYWYTLDPHSTEDQGNQFDIRDFDVDGLNPLREADHPAILRRLIEDPDWLAEWRPCDVDAPPYRSDCPKCQTNNPGFSVVACTFTAGPDFTVFGAHLTPDDIPVTVQVQCHHCQATFDSEELKRPETRGENGA</sequence>
<name>A0A7Y0L8G5_9FIRM</name>
<dbReference type="EMBL" id="JABBVZ010000174">
    <property type="protein sequence ID" value="NMP24907.1"/>
    <property type="molecule type" value="Genomic_DNA"/>
</dbReference>
<accession>A0A7Y0L8G5</accession>
<organism evidence="1 2">
    <name type="scientific">Sulfobacillus harzensis</name>
    <dbReference type="NCBI Taxonomy" id="2729629"/>
    <lineage>
        <taxon>Bacteria</taxon>
        <taxon>Bacillati</taxon>
        <taxon>Bacillota</taxon>
        <taxon>Clostridia</taxon>
        <taxon>Eubacteriales</taxon>
        <taxon>Clostridiales Family XVII. Incertae Sedis</taxon>
        <taxon>Sulfobacillus</taxon>
    </lineage>
</organism>
<protein>
    <submittedName>
        <fullName evidence="1">Uncharacterized protein</fullName>
    </submittedName>
</protein>
<comment type="caution">
    <text evidence="1">The sequence shown here is derived from an EMBL/GenBank/DDBJ whole genome shotgun (WGS) entry which is preliminary data.</text>
</comment>
<dbReference type="RefSeq" id="WP_169103112.1">
    <property type="nucleotide sequence ID" value="NZ_JABBVZ010000174.1"/>
</dbReference>
<gene>
    <name evidence="1" type="ORF">HIJ39_21610</name>
</gene>
<evidence type="ECO:0000313" key="2">
    <source>
        <dbReference type="Proteomes" id="UP000533476"/>
    </source>
</evidence>
<dbReference type="Proteomes" id="UP000533476">
    <property type="component" value="Unassembled WGS sequence"/>
</dbReference>
<dbReference type="AlphaFoldDB" id="A0A7Y0L8G5"/>
<reference evidence="1 2" key="1">
    <citation type="submission" date="2020-04" db="EMBL/GenBank/DDBJ databases">
        <authorList>
            <person name="Zhang R."/>
            <person name="Schippers A."/>
        </authorList>
    </citation>
    <scope>NUCLEOTIDE SEQUENCE [LARGE SCALE GENOMIC DNA]</scope>
    <source>
        <strain evidence="1 2">DSM 109850</strain>
    </source>
</reference>
<evidence type="ECO:0000313" key="1">
    <source>
        <dbReference type="EMBL" id="NMP24907.1"/>
    </source>
</evidence>
<proteinExistence type="predicted"/>
<keyword evidence="2" id="KW-1185">Reference proteome</keyword>